<sequence>MTSSISKKYPTSNIYRKKVAAIVDGDTFIITGNKYVRIANINTPEKGESGYFKAKRILSSLIPVGSLVTIKQVAIDTYGRIVAYVKYYGRDITDIMQKYGY</sequence>
<dbReference type="InterPro" id="IPR016071">
    <property type="entry name" value="Staphylococal_nuclease_OB-fold"/>
</dbReference>
<reference evidence="2" key="1">
    <citation type="submission" date="2022-09" db="EMBL/GenBank/DDBJ databases">
        <title>Actin cytoskeleton and complex cell architecture in an #Asgard archaeon.</title>
        <authorList>
            <person name="Ponce Toledo R.I."/>
            <person name="Schleper C."/>
            <person name="Rodrigues Oliveira T."/>
            <person name="Wollweber F."/>
            <person name="Xu J."/>
            <person name="Rittmann S."/>
            <person name="Klingl A."/>
            <person name="Pilhofer M."/>
        </authorList>
    </citation>
    <scope>NUCLEOTIDE SEQUENCE</scope>
    <source>
        <strain evidence="2">B-35</strain>
    </source>
</reference>
<accession>A0ABY6HU49</accession>
<dbReference type="Proteomes" id="UP001208689">
    <property type="component" value="Chromosome"/>
</dbReference>
<gene>
    <name evidence="2" type="ORF">NEF87_002677</name>
</gene>
<evidence type="ECO:0000313" key="2">
    <source>
        <dbReference type="EMBL" id="UYP46392.1"/>
    </source>
</evidence>
<dbReference type="EMBL" id="CP104013">
    <property type="protein sequence ID" value="UYP46392.1"/>
    <property type="molecule type" value="Genomic_DNA"/>
</dbReference>
<evidence type="ECO:0000313" key="3">
    <source>
        <dbReference type="Proteomes" id="UP001208689"/>
    </source>
</evidence>
<name>A0ABY6HU49_9ARCH</name>
<dbReference type="InterPro" id="IPR035437">
    <property type="entry name" value="SNase_OB-fold_sf"/>
</dbReference>
<proteinExistence type="predicted"/>
<evidence type="ECO:0000259" key="1">
    <source>
        <dbReference type="Pfam" id="PF00565"/>
    </source>
</evidence>
<protein>
    <recommendedName>
        <fullName evidence="1">TNase-like domain-containing protein</fullName>
    </recommendedName>
</protein>
<dbReference type="SUPFAM" id="SSF50199">
    <property type="entry name" value="Staphylococcal nuclease"/>
    <property type="match status" value="1"/>
</dbReference>
<organism evidence="2 3">
    <name type="scientific">Candidatus Lokiarchaeum ossiferum</name>
    <dbReference type="NCBI Taxonomy" id="2951803"/>
    <lineage>
        <taxon>Archaea</taxon>
        <taxon>Promethearchaeati</taxon>
        <taxon>Promethearchaeota</taxon>
        <taxon>Promethearchaeia</taxon>
        <taxon>Promethearchaeales</taxon>
        <taxon>Promethearchaeaceae</taxon>
        <taxon>Candidatus Lokiarchaeum</taxon>
    </lineage>
</organism>
<dbReference type="Gene3D" id="2.40.50.90">
    <property type="match status" value="1"/>
</dbReference>
<keyword evidence="3" id="KW-1185">Reference proteome</keyword>
<dbReference type="Pfam" id="PF00565">
    <property type="entry name" value="SNase"/>
    <property type="match status" value="1"/>
</dbReference>
<feature type="domain" description="TNase-like" evidence="1">
    <location>
        <begin position="36"/>
        <end position="101"/>
    </location>
</feature>